<dbReference type="Proteomes" id="UP001500929">
    <property type="component" value="Unassembled WGS sequence"/>
</dbReference>
<dbReference type="InterPro" id="IPR024532">
    <property type="entry name" value="DUF3830"/>
</dbReference>
<accession>A0ABN3DE99</accession>
<evidence type="ECO:0000313" key="2">
    <source>
        <dbReference type="Proteomes" id="UP001500929"/>
    </source>
</evidence>
<organism evidence="1 2">
    <name type="scientific">Herbiconiux moechotypicola</name>
    <dbReference type="NCBI Taxonomy" id="637393"/>
    <lineage>
        <taxon>Bacteria</taxon>
        <taxon>Bacillati</taxon>
        <taxon>Actinomycetota</taxon>
        <taxon>Actinomycetes</taxon>
        <taxon>Micrococcales</taxon>
        <taxon>Microbacteriaceae</taxon>
        <taxon>Herbiconiux</taxon>
    </lineage>
</organism>
<protein>
    <recommendedName>
        <fullName evidence="3">DUF3830 family protein</fullName>
    </recommendedName>
</protein>
<evidence type="ECO:0008006" key="3">
    <source>
        <dbReference type="Google" id="ProtNLM"/>
    </source>
</evidence>
<dbReference type="Gene3D" id="2.40.100.20">
    <property type="match status" value="1"/>
</dbReference>
<dbReference type="Pfam" id="PF12903">
    <property type="entry name" value="DUF3830"/>
    <property type="match status" value="1"/>
</dbReference>
<sequence length="161" mass="18411">MTKDLRLTIPAIGADFTVRMHWDEAPVTCQTVWDFLEEPLTGPTNHSVFSGYEFYLYCPAVDLALENHTVHPKPGQFIYYYLQPGRNAGNIAHKVNLEGNPKEAAEIAIWYGEGELRRMTELDVRGNLFASIDERHEELFATCYRTLGEGRQIATISRFEQ</sequence>
<dbReference type="RefSeq" id="WP_259478677.1">
    <property type="nucleotide sequence ID" value="NZ_BAAAQY010000003.1"/>
</dbReference>
<comment type="caution">
    <text evidence="1">The sequence shown here is derived from an EMBL/GenBank/DDBJ whole genome shotgun (WGS) entry which is preliminary data.</text>
</comment>
<proteinExistence type="predicted"/>
<gene>
    <name evidence="1" type="ORF">GCM10009851_11700</name>
</gene>
<name>A0ABN3DE99_9MICO</name>
<reference evidence="1 2" key="1">
    <citation type="journal article" date="2019" name="Int. J. Syst. Evol. Microbiol.">
        <title>The Global Catalogue of Microorganisms (GCM) 10K type strain sequencing project: providing services to taxonomists for standard genome sequencing and annotation.</title>
        <authorList>
            <consortium name="The Broad Institute Genomics Platform"/>
            <consortium name="The Broad Institute Genome Sequencing Center for Infectious Disease"/>
            <person name="Wu L."/>
            <person name="Ma J."/>
        </authorList>
    </citation>
    <scope>NUCLEOTIDE SEQUENCE [LARGE SCALE GENOMIC DNA]</scope>
    <source>
        <strain evidence="1 2">JCM 16117</strain>
    </source>
</reference>
<evidence type="ECO:0000313" key="1">
    <source>
        <dbReference type="EMBL" id="GAA2228858.1"/>
    </source>
</evidence>
<keyword evidence="2" id="KW-1185">Reference proteome</keyword>
<dbReference type="EMBL" id="BAAAQY010000003">
    <property type="protein sequence ID" value="GAA2228858.1"/>
    <property type="molecule type" value="Genomic_DNA"/>
</dbReference>